<accession>A0ABX0PWB1</accession>
<dbReference type="Proteomes" id="UP001318321">
    <property type="component" value="Unassembled WGS sequence"/>
</dbReference>
<feature type="transmembrane region" description="Helical" evidence="1">
    <location>
        <begin position="356"/>
        <end position="373"/>
    </location>
</feature>
<evidence type="ECO:0000313" key="2">
    <source>
        <dbReference type="EMBL" id="NIC06760.1"/>
    </source>
</evidence>
<evidence type="ECO:0000256" key="1">
    <source>
        <dbReference type="SAM" id="Phobius"/>
    </source>
</evidence>
<keyword evidence="1" id="KW-0472">Membrane</keyword>
<dbReference type="PANTHER" id="PTHR23526:SF2">
    <property type="entry name" value="MAJOR FACILITATOR SUPERFAMILY (MFS) PROFILE DOMAIN-CONTAINING PROTEIN"/>
    <property type="match status" value="1"/>
</dbReference>
<feature type="transmembrane region" description="Helical" evidence="1">
    <location>
        <begin position="106"/>
        <end position="130"/>
    </location>
</feature>
<feature type="transmembrane region" description="Helical" evidence="1">
    <location>
        <begin position="423"/>
        <end position="442"/>
    </location>
</feature>
<feature type="transmembrane region" description="Helical" evidence="1">
    <location>
        <begin position="263"/>
        <end position="283"/>
    </location>
</feature>
<evidence type="ECO:0000313" key="3">
    <source>
        <dbReference type="Proteomes" id="UP001318321"/>
    </source>
</evidence>
<comment type="caution">
    <text evidence="2">The sequence shown here is derived from an EMBL/GenBank/DDBJ whole genome shotgun (WGS) entry which is preliminary data.</text>
</comment>
<feature type="transmembrane region" description="Helical" evidence="1">
    <location>
        <begin position="209"/>
        <end position="229"/>
    </location>
</feature>
<dbReference type="EMBL" id="JAAQTO010000042">
    <property type="protein sequence ID" value="NIC06760.1"/>
    <property type="molecule type" value="Genomic_DNA"/>
</dbReference>
<sequence>MAERGISQSRLYERLTGDEDSRMCQDIADEACQEQPRNFFLHLFAALGNKLADELSSARLVLPWLLGVIGAPLWMVGLLVPIRESGALLPQLFVAGFIRLKPQRKWVWVLGGTLQALATLLGVAALGWALNALFALFGHGSPGGALVLITLVALSLARGLSSIATKDVLGKTIAKRRRGNLMGWSGSVAGAVTLVAGGVLILFEERPGELALATLLGVAALGWALNALCAARIKEAPGAVEGGENAWNSIKLGLRLLRDDRDFLHFNLSRSLLLASALALPYVALLGQQQSGTELGGLGVLIVVSGLAGMVASPIWGKRSDASSRRVLRDAGLGAAACCLLGATIAWLPGGWTATVWPYALVYALLMIVHAGVRLGRKTYLVDMAGQDRRALYVALSNTLTGGMMLVVGGATGLLAQWLGTDWLLVALAAMALAAAASAARLPEVE</sequence>
<feature type="transmembrane region" description="Helical" evidence="1">
    <location>
        <begin position="295"/>
        <end position="316"/>
    </location>
</feature>
<keyword evidence="3" id="KW-1185">Reference proteome</keyword>
<dbReference type="InterPro" id="IPR052528">
    <property type="entry name" value="Sugar_transport-like"/>
</dbReference>
<protein>
    <submittedName>
        <fullName evidence="2">MFS transporter</fullName>
    </submittedName>
</protein>
<dbReference type="InterPro" id="IPR036259">
    <property type="entry name" value="MFS_trans_sf"/>
</dbReference>
<feature type="transmembrane region" description="Helical" evidence="1">
    <location>
        <begin position="142"/>
        <end position="160"/>
    </location>
</feature>
<dbReference type="SUPFAM" id="SSF103473">
    <property type="entry name" value="MFS general substrate transporter"/>
    <property type="match status" value="1"/>
</dbReference>
<feature type="transmembrane region" description="Helical" evidence="1">
    <location>
        <begin position="328"/>
        <end position="350"/>
    </location>
</feature>
<keyword evidence="1" id="KW-0812">Transmembrane</keyword>
<reference evidence="2 3" key="1">
    <citation type="submission" date="2020-03" db="EMBL/GenBank/DDBJ databases">
        <title>Identification of Halomonas strains.</title>
        <authorList>
            <person name="Xiao Z."/>
            <person name="Dong F."/>
            <person name="Wang Z."/>
            <person name="Zhao J.-Y."/>
        </authorList>
    </citation>
    <scope>NUCLEOTIDE SEQUENCE [LARGE SCALE GENOMIC DNA]</scope>
    <source>
        <strain evidence="2 3">DX6</strain>
    </source>
</reference>
<proteinExistence type="predicted"/>
<feature type="transmembrane region" description="Helical" evidence="1">
    <location>
        <begin position="181"/>
        <end position="203"/>
    </location>
</feature>
<name>A0ABX0PWB1_9GAMM</name>
<feature type="transmembrane region" description="Helical" evidence="1">
    <location>
        <begin position="393"/>
        <end position="417"/>
    </location>
</feature>
<gene>
    <name evidence="2" type="ORF">HBJ55_15135</name>
</gene>
<dbReference type="Gene3D" id="1.20.1250.20">
    <property type="entry name" value="MFS general substrate transporter like domains"/>
    <property type="match status" value="1"/>
</dbReference>
<feature type="transmembrane region" description="Helical" evidence="1">
    <location>
        <begin position="61"/>
        <end position="82"/>
    </location>
</feature>
<dbReference type="PANTHER" id="PTHR23526">
    <property type="entry name" value="INTEGRAL MEMBRANE TRANSPORT PROTEIN-RELATED"/>
    <property type="match status" value="1"/>
</dbReference>
<keyword evidence="1" id="KW-1133">Transmembrane helix</keyword>
<organism evidence="2 3">
    <name type="scientific">Billgrantia bachuensis</name>
    <dbReference type="NCBI Taxonomy" id="2717286"/>
    <lineage>
        <taxon>Bacteria</taxon>
        <taxon>Pseudomonadati</taxon>
        <taxon>Pseudomonadota</taxon>
        <taxon>Gammaproteobacteria</taxon>
        <taxon>Oceanospirillales</taxon>
        <taxon>Halomonadaceae</taxon>
        <taxon>Billgrantia</taxon>
    </lineage>
</organism>
<dbReference type="RefSeq" id="WP_167116625.1">
    <property type="nucleotide sequence ID" value="NZ_JAAQTO010000042.1"/>
</dbReference>